<sequence length="536" mass="58726">MVKPAIGRKPNKNPPIFSHEFVIQNHADIVSCVVMVFLVGLMVQSTSPVASLFISLHHNVSGVEPTRENPKGEPFFYEAGWKDACAVFFYSLVCIVMHAILQEYFLDKISKKFHLSKSRLSALNESGQLVVFHLVTLVWGADAILREGFIFNIPQLWDGYPNHPMSFLLKLWWVVQAAYWLHTIPELYFQRIKKDEWAARIRHAAAAFGFVALAYGFKFQRVGVCLVVLHSLAEFIAHSYRLNTILRGEREDFLDKFLGVVNGSVFVSVRLCSLVLGVLAFYFGLAGAAPLMLRVAALSLLVSFQVYLMFNFITEAIKQRQEARQQALSRPKKEKKEKPKKEKVKKAPVVDESDLPEVDQNTNKTLRQRQSAPAKANCSLLTSTMQSFTLILLAAILAVAAAAGQYYVPRAYYIIDSEGHESAPVPLRRLRRSLNPYPYVAGANANANANANADANAWGSSGANANANAHANSGAGAGGWALPVGGYGAANPNAVIAGQSRRSSGPVLGKSVTASSAVGVDSSGHGYYDQYTSVSN</sequence>
<accession>A0ACC1DFC8</accession>
<reference evidence="1 2" key="1">
    <citation type="journal article" date="2021" name="Front. Genet.">
        <title>Chromosome-Level Genome Assembly Reveals Significant Gene Expansion in the Toll and IMD Signaling Pathways of Dendrolimus kikuchii.</title>
        <authorList>
            <person name="Zhou J."/>
            <person name="Wu P."/>
            <person name="Xiong Z."/>
            <person name="Liu N."/>
            <person name="Zhao N."/>
            <person name="Ji M."/>
            <person name="Qiu Y."/>
            <person name="Yang B."/>
        </authorList>
    </citation>
    <scope>NUCLEOTIDE SEQUENCE [LARGE SCALE GENOMIC DNA]</scope>
    <source>
        <strain evidence="1">Ann1</strain>
    </source>
</reference>
<proteinExistence type="predicted"/>
<organism evidence="1 2">
    <name type="scientific">Dendrolimus kikuchii</name>
    <dbReference type="NCBI Taxonomy" id="765133"/>
    <lineage>
        <taxon>Eukaryota</taxon>
        <taxon>Metazoa</taxon>
        <taxon>Ecdysozoa</taxon>
        <taxon>Arthropoda</taxon>
        <taxon>Hexapoda</taxon>
        <taxon>Insecta</taxon>
        <taxon>Pterygota</taxon>
        <taxon>Neoptera</taxon>
        <taxon>Endopterygota</taxon>
        <taxon>Lepidoptera</taxon>
        <taxon>Glossata</taxon>
        <taxon>Ditrysia</taxon>
        <taxon>Bombycoidea</taxon>
        <taxon>Lasiocampidae</taxon>
        <taxon>Dendrolimus</taxon>
    </lineage>
</organism>
<evidence type="ECO:0000313" key="1">
    <source>
        <dbReference type="EMBL" id="KAJ0182525.1"/>
    </source>
</evidence>
<protein>
    <submittedName>
        <fullName evidence="1">Uncharacterized protein</fullName>
    </submittedName>
</protein>
<dbReference type="EMBL" id="CM034389">
    <property type="protein sequence ID" value="KAJ0182525.1"/>
    <property type="molecule type" value="Genomic_DNA"/>
</dbReference>
<evidence type="ECO:0000313" key="2">
    <source>
        <dbReference type="Proteomes" id="UP000824533"/>
    </source>
</evidence>
<keyword evidence="2" id="KW-1185">Reference proteome</keyword>
<gene>
    <name evidence="1" type="ORF">K1T71_001894</name>
</gene>
<comment type="caution">
    <text evidence="1">The sequence shown here is derived from an EMBL/GenBank/DDBJ whole genome shotgun (WGS) entry which is preliminary data.</text>
</comment>
<name>A0ACC1DFC8_9NEOP</name>
<dbReference type="Proteomes" id="UP000824533">
    <property type="component" value="Linkage Group LG03"/>
</dbReference>